<keyword evidence="2" id="KW-1185">Reference proteome</keyword>
<accession>A0A5C6AUZ5</accession>
<proteinExistence type="predicted"/>
<sequence length="161" mass="17762">MTFVAVKQQTENCTTSPLVVGLLDRWRHSTLPRALTVPPQVTKKVSPGAHRFGGTLHDTARSHGGLRSNEAAFAHVIARAVRKCFLFGDGHMWKTTKRTARPVPHQVDPANAAATRDSCGPHLIDTLNCWTERPCSAERCVSMRADLVSIASFRIRIVLQI</sequence>
<protein>
    <submittedName>
        <fullName evidence="1">Uncharacterized protein</fullName>
    </submittedName>
</protein>
<evidence type="ECO:0000313" key="1">
    <source>
        <dbReference type="EMBL" id="TWU02852.1"/>
    </source>
</evidence>
<gene>
    <name evidence="1" type="ORF">Pla52n_39120</name>
</gene>
<dbReference type="Proteomes" id="UP000320176">
    <property type="component" value="Unassembled WGS sequence"/>
</dbReference>
<organism evidence="1 2">
    <name type="scientific">Stieleria varia</name>
    <dbReference type="NCBI Taxonomy" id="2528005"/>
    <lineage>
        <taxon>Bacteria</taxon>
        <taxon>Pseudomonadati</taxon>
        <taxon>Planctomycetota</taxon>
        <taxon>Planctomycetia</taxon>
        <taxon>Pirellulales</taxon>
        <taxon>Pirellulaceae</taxon>
        <taxon>Stieleria</taxon>
    </lineage>
</organism>
<dbReference type="EMBL" id="SJPN01000004">
    <property type="protein sequence ID" value="TWU02852.1"/>
    <property type="molecule type" value="Genomic_DNA"/>
</dbReference>
<dbReference type="AlphaFoldDB" id="A0A5C6AUZ5"/>
<evidence type="ECO:0000313" key="2">
    <source>
        <dbReference type="Proteomes" id="UP000320176"/>
    </source>
</evidence>
<reference evidence="1 2" key="1">
    <citation type="submission" date="2019-02" db="EMBL/GenBank/DDBJ databases">
        <title>Deep-cultivation of Planctomycetes and their phenomic and genomic characterization uncovers novel biology.</title>
        <authorList>
            <person name="Wiegand S."/>
            <person name="Jogler M."/>
            <person name="Boedeker C."/>
            <person name="Pinto D."/>
            <person name="Vollmers J."/>
            <person name="Rivas-Marin E."/>
            <person name="Kohn T."/>
            <person name="Peeters S.H."/>
            <person name="Heuer A."/>
            <person name="Rast P."/>
            <person name="Oberbeckmann S."/>
            <person name="Bunk B."/>
            <person name="Jeske O."/>
            <person name="Meyerdierks A."/>
            <person name="Storesund J.E."/>
            <person name="Kallscheuer N."/>
            <person name="Luecker S."/>
            <person name="Lage O.M."/>
            <person name="Pohl T."/>
            <person name="Merkel B.J."/>
            <person name="Hornburger P."/>
            <person name="Mueller R.-W."/>
            <person name="Bruemmer F."/>
            <person name="Labrenz M."/>
            <person name="Spormann A.M."/>
            <person name="Op Den Camp H."/>
            <person name="Overmann J."/>
            <person name="Amann R."/>
            <person name="Jetten M.S.M."/>
            <person name="Mascher T."/>
            <person name="Medema M.H."/>
            <person name="Devos D.P."/>
            <person name="Kaster A.-K."/>
            <person name="Ovreas L."/>
            <person name="Rohde M."/>
            <person name="Galperin M.Y."/>
            <person name="Jogler C."/>
        </authorList>
    </citation>
    <scope>NUCLEOTIDE SEQUENCE [LARGE SCALE GENOMIC DNA]</scope>
    <source>
        <strain evidence="1 2">Pla52n</strain>
    </source>
</reference>
<name>A0A5C6AUZ5_9BACT</name>
<comment type="caution">
    <text evidence="1">The sequence shown here is derived from an EMBL/GenBank/DDBJ whole genome shotgun (WGS) entry which is preliminary data.</text>
</comment>